<sequence>MVWAIIEASQIFNGKSNCGPFPVMACSSYVNHSSRWITGLEREMRSALAQAGGTQTSDPGVVPETPNWWGYLRPSENILKAGNAESLKAAGLRWATLGMESGSAAILEKLGKKTDPKLFTEITEKLLSQHIQVLATFLTGHPGESEIDFNNTLRAVSQLKGIQQNSKLLFLQISSLMRLEPGSPIFENPEKWGIEIFSRKIPSEIKNRELKQILSLMWLSWRDKVSWKVKMERRRSLAEQLR</sequence>
<gene>
    <name evidence="6" type="ORF">CVV64_14640</name>
</gene>
<protein>
    <recommendedName>
        <fullName evidence="8">Radical SAM core domain-containing protein</fullName>
    </recommendedName>
</protein>
<dbReference type="PANTHER" id="PTHR43409:SF7">
    <property type="entry name" value="BLL1977 PROTEIN"/>
    <property type="match status" value="1"/>
</dbReference>
<comment type="cofactor">
    <cofactor evidence="1">
        <name>[4Fe-4S] cluster</name>
        <dbReference type="ChEBI" id="CHEBI:49883"/>
    </cofactor>
</comment>
<organism evidence="6 7">
    <name type="scientific">Candidatus Wallbacteria bacterium HGW-Wallbacteria-1</name>
    <dbReference type="NCBI Taxonomy" id="2013854"/>
    <lineage>
        <taxon>Bacteria</taxon>
        <taxon>Candidatus Walliibacteriota</taxon>
    </lineage>
</organism>
<evidence type="ECO:0000256" key="4">
    <source>
        <dbReference type="ARBA" id="ARBA00023004"/>
    </source>
</evidence>
<dbReference type="InterPro" id="IPR051198">
    <property type="entry name" value="BchE-like"/>
</dbReference>
<keyword evidence="4" id="KW-0408">Iron</keyword>
<evidence type="ECO:0008006" key="8">
    <source>
        <dbReference type="Google" id="ProtNLM"/>
    </source>
</evidence>
<name>A0A2N1PM05_9BACT</name>
<evidence type="ECO:0000256" key="5">
    <source>
        <dbReference type="ARBA" id="ARBA00023014"/>
    </source>
</evidence>
<dbReference type="Gene3D" id="3.30.750.200">
    <property type="match status" value="1"/>
</dbReference>
<dbReference type="SUPFAM" id="SSF102114">
    <property type="entry name" value="Radical SAM enzymes"/>
    <property type="match status" value="1"/>
</dbReference>
<evidence type="ECO:0000313" key="6">
    <source>
        <dbReference type="EMBL" id="PKK89373.1"/>
    </source>
</evidence>
<evidence type="ECO:0000313" key="7">
    <source>
        <dbReference type="Proteomes" id="UP000233256"/>
    </source>
</evidence>
<accession>A0A2N1PM05</accession>
<keyword evidence="5" id="KW-0411">Iron-sulfur</keyword>
<dbReference type="InterPro" id="IPR058240">
    <property type="entry name" value="rSAM_sf"/>
</dbReference>
<evidence type="ECO:0000256" key="1">
    <source>
        <dbReference type="ARBA" id="ARBA00001966"/>
    </source>
</evidence>
<dbReference type="GO" id="GO:0051536">
    <property type="term" value="F:iron-sulfur cluster binding"/>
    <property type="evidence" value="ECO:0007669"/>
    <property type="project" value="UniProtKB-KW"/>
</dbReference>
<keyword evidence="3" id="KW-0479">Metal-binding</keyword>
<dbReference type="PANTHER" id="PTHR43409">
    <property type="entry name" value="ANAEROBIC MAGNESIUM-PROTOPORPHYRIN IX MONOMETHYL ESTER CYCLASE-RELATED"/>
    <property type="match status" value="1"/>
</dbReference>
<proteinExistence type="predicted"/>
<evidence type="ECO:0000256" key="3">
    <source>
        <dbReference type="ARBA" id="ARBA00022723"/>
    </source>
</evidence>
<evidence type="ECO:0000256" key="2">
    <source>
        <dbReference type="ARBA" id="ARBA00022691"/>
    </source>
</evidence>
<reference evidence="6 7" key="1">
    <citation type="journal article" date="2017" name="ISME J.">
        <title>Potential for microbial H2 and metal transformations associated with novel bacteria and archaea in deep terrestrial subsurface sediments.</title>
        <authorList>
            <person name="Hernsdorf A.W."/>
            <person name="Amano Y."/>
            <person name="Miyakawa K."/>
            <person name="Ise K."/>
            <person name="Suzuki Y."/>
            <person name="Anantharaman K."/>
            <person name="Probst A."/>
            <person name="Burstein D."/>
            <person name="Thomas B.C."/>
            <person name="Banfield J.F."/>
        </authorList>
    </citation>
    <scope>NUCLEOTIDE SEQUENCE [LARGE SCALE GENOMIC DNA]</scope>
    <source>
        <strain evidence="6">HGW-Wallbacteria-1</strain>
    </source>
</reference>
<dbReference type="AlphaFoldDB" id="A0A2N1PM05"/>
<keyword evidence="2" id="KW-0949">S-adenosyl-L-methionine</keyword>
<comment type="caution">
    <text evidence="6">The sequence shown here is derived from an EMBL/GenBank/DDBJ whole genome shotgun (WGS) entry which is preliminary data.</text>
</comment>
<dbReference type="GO" id="GO:0005829">
    <property type="term" value="C:cytosol"/>
    <property type="evidence" value="ECO:0007669"/>
    <property type="project" value="TreeGrafter"/>
</dbReference>
<dbReference type="EMBL" id="PGXC01000019">
    <property type="protein sequence ID" value="PKK89373.1"/>
    <property type="molecule type" value="Genomic_DNA"/>
</dbReference>
<dbReference type="Proteomes" id="UP000233256">
    <property type="component" value="Unassembled WGS sequence"/>
</dbReference>
<dbReference type="GO" id="GO:0046872">
    <property type="term" value="F:metal ion binding"/>
    <property type="evidence" value="ECO:0007669"/>
    <property type="project" value="UniProtKB-KW"/>
</dbReference>